<dbReference type="Gene3D" id="3.40.50.1240">
    <property type="entry name" value="Phosphoglycerate mutase-like"/>
    <property type="match status" value="1"/>
</dbReference>
<sequence length="229" mass="25262">MSEPVRQYRFQPAPGACDLLLVRHGESAPAVEGQPFPTVGGHADPPLDPQGQDEGRRVAERLKGEEISAIYVTTLQRTQQTAAPLAAELGLEPRVEPELREVFLGEWEGGLLRIRAREQHPIAKEMFEKGDWGIIPGAEPREDFARRVRAGITRIAEAHPDQRVVAFVHGGVIGMVMHLACGSHPFAFVGAENGSINHIVVTEDRWIVRRFNDTGHLATDLDKPIQPLT</sequence>
<dbReference type="InterPro" id="IPR013078">
    <property type="entry name" value="His_Pase_superF_clade-1"/>
</dbReference>
<name>A0A346XV58_9ACTN</name>
<dbReference type="AlphaFoldDB" id="A0A346XV58"/>
<dbReference type="CDD" id="cd07067">
    <property type="entry name" value="HP_PGM_like"/>
    <property type="match status" value="1"/>
</dbReference>
<evidence type="ECO:0000313" key="2">
    <source>
        <dbReference type="EMBL" id="AXV06105.1"/>
    </source>
</evidence>
<dbReference type="SMART" id="SM00855">
    <property type="entry name" value="PGAM"/>
    <property type="match status" value="1"/>
</dbReference>
<dbReference type="OrthoDB" id="9783269at2"/>
<dbReference type="EMBL" id="CP031165">
    <property type="protein sequence ID" value="AXV06105.1"/>
    <property type="molecule type" value="Genomic_DNA"/>
</dbReference>
<keyword evidence="3" id="KW-1185">Reference proteome</keyword>
<dbReference type="GO" id="GO:0016791">
    <property type="term" value="F:phosphatase activity"/>
    <property type="evidence" value="ECO:0007669"/>
    <property type="project" value="TreeGrafter"/>
</dbReference>
<dbReference type="InterPro" id="IPR050275">
    <property type="entry name" value="PGM_Phosphatase"/>
</dbReference>
<evidence type="ECO:0000313" key="3">
    <source>
        <dbReference type="Proteomes" id="UP000264006"/>
    </source>
</evidence>
<dbReference type="GO" id="GO:0005737">
    <property type="term" value="C:cytoplasm"/>
    <property type="evidence" value="ECO:0007669"/>
    <property type="project" value="TreeGrafter"/>
</dbReference>
<feature type="region of interest" description="Disordered" evidence="1">
    <location>
        <begin position="30"/>
        <end position="55"/>
    </location>
</feature>
<evidence type="ECO:0000256" key="1">
    <source>
        <dbReference type="SAM" id="MobiDB-lite"/>
    </source>
</evidence>
<dbReference type="PANTHER" id="PTHR48100:SF1">
    <property type="entry name" value="HISTIDINE PHOSPHATASE FAMILY PROTEIN-RELATED"/>
    <property type="match status" value="1"/>
</dbReference>
<proteinExistence type="predicted"/>
<dbReference type="Pfam" id="PF00300">
    <property type="entry name" value="His_Phos_1"/>
    <property type="match status" value="1"/>
</dbReference>
<organism evidence="2 3">
    <name type="scientific">Euzebya pacifica</name>
    <dbReference type="NCBI Taxonomy" id="1608957"/>
    <lineage>
        <taxon>Bacteria</taxon>
        <taxon>Bacillati</taxon>
        <taxon>Actinomycetota</taxon>
        <taxon>Nitriliruptoria</taxon>
        <taxon>Euzebyales</taxon>
    </lineage>
</organism>
<reference evidence="2 3" key="1">
    <citation type="submission" date="2018-09" db="EMBL/GenBank/DDBJ databases">
        <title>Complete genome sequence of Euzebya sp. DY32-46 isolated from seawater of Pacific Ocean.</title>
        <authorList>
            <person name="Xu L."/>
            <person name="Wu Y.-H."/>
            <person name="Xu X.-W."/>
        </authorList>
    </citation>
    <scope>NUCLEOTIDE SEQUENCE [LARGE SCALE GENOMIC DNA]</scope>
    <source>
        <strain evidence="2 3">DY32-46</strain>
    </source>
</reference>
<protein>
    <submittedName>
        <fullName evidence="2">Phosphoglycerate mutase</fullName>
    </submittedName>
</protein>
<dbReference type="InterPro" id="IPR029033">
    <property type="entry name" value="His_PPase_superfam"/>
</dbReference>
<dbReference type="PANTHER" id="PTHR48100">
    <property type="entry name" value="BROAD-SPECIFICITY PHOSPHATASE YOR283W-RELATED"/>
    <property type="match status" value="1"/>
</dbReference>
<gene>
    <name evidence="2" type="ORF">DVS28_a1406</name>
</gene>
<dbReference type="Proteomes" id="UP000264006">
    <property type="component" value="Chromosome"/>
</dbReference>
<accession>A0A346XV58</accession>
<dbReference type="KEGG" id="euz:DVS28_a1406"/>
<dbReference type="SUPFAM" id="SSF53254">
    <property type="entry name" value="Phosphoglycerate mutase-like"/>
    <property type="match status" value="1"/>
</dbReference>
<dbReference type="RefSeq" id="WP_114590809.1">
    <property type="nucleotide sequence ID" value="NZ_CP031165.1"/>
</dbReference>